<dbReference type="AlphaFoldDB" id="A0AAU8EQJ8"/>
<dbReference type="SUPFAM" id="SSF109604">
    <property type="entry name" value="HD-domain/PDEase-like"/>
    <property type="match status" value="1"/>
</dbReference>
<sequence length="147" mass="15960">MGNQESNPEVAAAKAIATIAHRFQVDKVGVPYIEHPCRVAAQLDDPKHVAAAWLHDVIEDCGITAKDLAAAGISNEVIDAVVLLTRTEDNSGNGYYKAIRENPIALAVKLADVADNTNPERTARLEPEVRRRLAGKYENAKKLLGHE</sequence>
<accession>A0AAU8EQJ8</accession>
<dbReference type="RefSeq" id="WP_353711462.1">
    <property type="nucleotide sequence ID" value="NZ_CP159279.1"/>
</dbReference>
<dbReference type="Gene3D" id="1.10.3210.10">
    <property type="entry name" value="Hypothetical protein af1432"/>
    <property type="match status" value="1"/>
</dbReference>
<dbReference type="EMBL" id="CP159279">
    <property type="protein sequence ID" value="XCH11005.1"/>
    <property type="molecule type" value="Genomic_DNA"/>
</dbReference>
<evidence type="ECO:0000313" key="1">
    <source>
        <dbReference type="EMBL" id="XCH11005.1"/>
    </source>
</evidence>
<protein>
    <submittedName>
        <fullName evidence="1">Phosphohydrolase</fullName>
    </submittedName>
</protein>
<proteinExistence type="predicted"/>
<reference evidence="1" key="1">
    <citation type="submission" date="2024-06" db="EMBL/GenBank/DDBJ databases">
        <title>Biodegradation of dimethachlon by Arthrobacter sp. K5: mechanistic insights and ecological implications.</title>
        <authorList>
            <person name="Hu S."/>
            <person name="Lu P."/>
        </authorList>
    </citation>
    <scope>NUCLEOTIDE SEQUENCE</scope>
    <source>
        <strain evidence="1">K5</strain>
    </source>
</reference>
<gene>
    <name evidence="1" type="ORF">ABRP34_19720</name>
</gene>
<organism evidence="1">
    <name type="scientific">Arthrobacter sp. K5</name>
    <dbReference type="NCBI Taxonomy" id="2839623"/>
    <lineage>
        <taxon>Bacteria</taxon>
        <taxon>Bacillati</taxon>
        <taxon>Actinomycetota</taxon>
        <taxon>Actinomycetes</taxon>
        <taxon>Micrococcales</taxon>
        <taxon>Micrococcaceae</taxon>
        <taxon>Arthrobacter</taxon>
    </lineage>
</organism>
<name>A0AAU8EQJ8_9MICC</name>